<dbReference type="InterPro" id="IPR000515">
    <property type="entry name" value="MetI-like"/>
</dbReference>
<dbReference type="SUPFAM" id="SSF161098">
    <property type="entry name" value="MetI-like"/>
    <property type="match status" value="1"/>
</dbReference>
<evidence type="ECO:0000256" key="2">
    <source>
        <dbReference type="ARBA" id="ARBA00022692"/>
    </source>
</evidence>
<comment type="caution">
    <text evidence="7">The sequence shown here is derived from an EMBL/GenBank/DDBJ whole genome shotgun (WGS) entry which is preliminary data.</text>
</comment>
<feature type="domain" description="ABC transmembrane type-1" evidence="6">
    <location>
        <begin position="103"/>
        <end position="312"/>
    </location>
</feature>
<dbReference type="CDD" id="cd06261">
    <property type="entry name" value="TM_PBP2"/>
    <property type="match status" value="1"/>
</dbReference>
<accession>A0A0W8FA25</accession>
<reference evidence="7" key="1">
    <citation type="journal article" date="2015" name="Proc. Natl. Acad. Sci. U.S.A.">
        <title>Networks of energetic and metabolic interactions define dynamics in microbial communities.</title>
        <authorList>
            <person name="Embree M."/>
            <person name="Liu J.K."/>
            <person name="Al-Bassam M.M."/>
            <person name="Zengler K."/>
        </authorList>
    </citation>
    <scope>NUCLEOTIDE SEQUENCE</scope>
</reference>
<protein>
    <submittedName>
        <fullName evidence="7">Oligopeptide transport system permease protein oppb</fullName>
    </submittedName>
</protein>
<comment type="subcellular location">
    <subcellularLocation>
        <location evidence="1">Membrane</location>
        <topology evidence="1">Multi-pass membrane protein</topology>
    </subcellularLocation>
</comment>
<keyword evidence="3 5" id="KW-1133">Transmembrane helix</keyword>
<name>A0A0W8FA25_9ZZZZ</name>
<evidence type="ECO:0000256" key="4">
    <source>
        <dbReference type="ARBA" id="ARBA00023136"/>
    </source>
</evidence>
<feature type="transmembrane region" description="Helical" evidence="5">
    <location>
        <begin position="107"/>
        <end position="130"/>
    </location>
</feature>
<proteinExistence type="predicted"/>
<dbReference type="Pfam" id="PF00528">
    <property type="entry name" value="BPD_transp_1"/>
    <property type="match status" value="1"/>
</dbReference>
<sequence length="329" mass="37028">MIGILLFRKFLRYIITFLAMIALIFFISHLMPGSPLKNILGEETYFRMLSQNPETLEELNKEYGLNRPLVEQFIIYLTALLNADLGYSYKYRQPISELILFRLKWTLLLLLPSTVLGAMLGAFFGALTGWNHRSGLDSIFTSWLLFVYSMPHYWLAMLFVLVFAFHLDLLPLSGICSAGFQGFQRLVDILVHMALPVSVLTSLNVSYNYLIMRGSVVQIMGEGFVLAARAKGLMERDVLFRHVLRNAMLPLVTVIALDFGFMVSGALLVEIVFSWGGMGTLVYDAVLARDYPLLHGSFLVIACCVLAANFLADVLYVVLDPRLRAGETT</sequence>
<dbReference type="PROSITE" id="PS50928">
    <property type="entry name" value="ABC_TM1"/>
    <property type="match status" value="1"/>
</dbReference>
<gene>
    <name evidence="7" type="ORF">ASZ90_012554</name>
</gene>
<feature type="transmembrane region" description="Helical" evidence="5">
    <location>
        <begin position="293"/>
        <end position="319"/>
    </location>
</feature>
<evidence type="ECO:0000256" key="3">
    <source>
        <dbReference type="ARBA" id="ARBA00022989"/>
    </source>
</evidence>
<evidence type="ECO:0000256" key="5">
    <source>
        <dbReference type="SAM" id="Phobius"/>
    </source>
</evidence>
<dbReference type="PANTHER" id="PTHR43376">
    <property type="entry name" value="OLIGOPEPTIDE TRANSPORT SYSTEM PERMEASE PROTEIN"/>
    <property type="match status" value="1"/>
</dbReference>
<evidence type="ECO:0000259" key="6">
    <source>
        <dbReference type="PROSITE" id="PS50928"/>
    </source>
</evidence>
<keyword evidence="2 5" id="KW-0812">Transmembrane</keyword>
<keyword evidence="4 5" id="KW-0472">Membrane</keyword>
<evidence type="ECO:0000256" key="1">
    <source>
        <dbReference type="ARBA" id="ARBA00004141"/>
    </source>
</evidence>
<dbReference type="InterPro" id="IPR035906">
    <property type="entry name" value="MetI-like_sf"/>
</dbReference>
<dbReference type="AlphaFoldDB" id="A0A0W8FA25"/>
<dbReference type="GO" id="GO:0055085">
    <property type="term" value="P:transmembrane transport"/>
    <property type="evidence" value="ECO:0007669"/>
    <property type="project" value="InterPro"/>
</dbReference>
<dbReference type="GO" id="GO:0016020">
    <property type="term" value="C:membrane"/>
    <property type="evidence" value="ECO:0007669"/>
    <property type="project" value="UniProtKB-SubCell"/>
</dbReference>
<dbReference type="Gene3D" id="1.10.3720.10">
    <property type="entry name" value="MetI-like"/>
    <property type="match status" value="1"/>
</dbReference>
<dbReference type="EMBL" id="LNQE01001423">
    <property type="protein sequence ID" value="KUG17748.1"/>
    <property type="molecule type" value="Genomic_DNA"/>
</dbReference>
<feature type="transmembrane region" description="Helical" evidence="5">
    <location>
        <begin position="142"/>
        <end position="165"/>
    </location>
</feature>
<organism evidence="7">
    <name type="scientific">hydrocarbon metagenome</name>
    <dbReference type="NCBI Taxonomy" id="938273"/>
    <lineage>
        <taxon>unclassified sequences</taxon>
        <taxon>metagenomes</taxon>
        <taxon>ecological metagenomes</taxon>
    </lineage>
</organism>
<feature type="transmembrane region" description="Helical" evidence="5">
    <location>
        <begin position="12"/>
        <end position="31"/>
    </location>
</feature>
<dbReference type="PANTHER" id="PTHR43376:SF1">
    <property type="entry name" value="OLIGOPEPTIDE TRANSPORT SYSTEM PERMEASE PROTEIN"/>
    <property type="match status" value="1"/>
</dbReference>
<feature type="transmembrane region" description="Helical" evidence="5">
    <location>
        <begin position="186"/>
        <end position="203"/>
    </location>
</feature>
<feature type="transmembrane region" description="Helical" evidence="5">
    <location>
        <begin position="249"/>
        <end position="273"/>
    </location>
</feature>
<evidence type="ECO:0000313" key="7">
    <source>
        <dbReference type="EMBL" id="KUG17748.1"/>
    </source>
</evidence>